<name>A0ABY4TWN0_9SPHN</name>
<proteinExistence type="predicted"/>
<reference evidence="1" key="1">
    <citation type="submission" date="2022-05" db="EMBL/GenBank/DDBJ databases">
        <title>Sphingomonas sp. strain RMG20 Genome sequencing and assembly.</title>
        <authorList>
            <person name="Kim I."/>
        </authorList>
    </citation>
    <scope>NUCLEOTIDE SEQUENCE</scope>
    <source>
        <strain evidence="1">RMG20</strain>
    </source>
</reference>
<dbReference type="Proteomes" id="UP001055580">
    <property type="component" value="Chromosome"/>
</dbReference>
<evidence type="ECO:0000313" key="2">
    <source>
        <dbReference type="Proteomes" id="UP001055580"/>
    </source>
</evidence>
<dbReference type="RefSeq" id="WP_250753305.1">
    <property type="nucleotide sequence ID" value="NZ_CP098401.1"/>
</dbReference>
<sequence>MLLAIAAALLGTTQAHPRPKAPADDIVVLGRRLDDWRGVLVFADDVPTCRIRQSSGDAGVDAVGCSSLVSCFSQARPRYLSATDASKRARRRAWAATGRDLSACLSATRDAAIIELAERRWRAREATETP</sequence>
<organism evidence="1 2">
    <name type="scientific">Sphingomonas donggukensis</name>
    <dbReference type="NCBI Taxonomy" id="2949093"/>
    <lineage>
        <taxon>Bacteria</taxon>
        <taxon>Pseudomonadati</taxon>
        <taxon>Pseudomonadota</taxon>
        <taxon>Alphaproteobacteria</taxon>
        <taxon>Sphingomonadales</taxon>
        <taxon>Sphingomonadaceae</taxon>
        <taxon>Sphingomonas</taxon>
    </lineage>
</organism>
<evidence type="ECO:0000313" key="1">
    <source>
        <dbReference type="EMBL" id="URW76270.1"/>
    </source>
</evidence>
<protein>
    <recommendedName>
        <fullName evidence="3">UrcA family protein</fullName>
    </recommendedName>
</protein>
<dbReference type="EMBL" id="CP098401">
    <property type="protein sequence ID" value="URW76270.1"/>
    <property type="molecule type" value="Genomic_DNA"/>
</dbReference>
<keyword evidence="2" id="KW-1185">Reference proteome</keyword>
<accession>A0ABY4TWN0</accession>
<evidence type="ECO:0008006" key="3">
    <source>
        <dbReference type="Google" id="ProtNLM"/>
    </source>
</evidence>
<gene>
    <name evidence="1" type="ORF">M9980_03330</name>
</gene>